<dbReference type="EMBL" id="CP063453">
    <property type="protein sequence ID" value="QOW01902.1"/>
    <property type="molecule type" value="Genomic_DNA"/>
</dbReference>
<reference evidence="1 2" key="1">
    <citation type="submission" date="2020-10" db="EMBL/GenBank/DDBJ databases">
        <title>Whole genome sequence of oil-degrading bacteria Rhodococcus pyridinivorans strain 5Ap.</title>
        <authorList>
            <person name="Akhremchuk A.E."/>
            <person name="Valentovich L.N."/>
            <person name="Charniauskaya M.I."/>
            <person name="Bukliarevich H.A."/>
            <person name="Titok M.A."/>
        </authorList>
    </citation>
    <scope>NUCLEOTIDE SEQUENCE [LARGE SCALE GENOMIC DNA]</scope>
    <source>
        <strain evidence="1 2">5Ap</strain>
        <plasmid evidence="1 2">pSID</plasmid>
    </source>
</reference>
<evidence type="ECO:0008006" key="3">
    <source>
        <dbReference type="Google" id="ProtNLM"/>
    </source>
</evidence>
<keyword evidence="2" id="KW-1185">Reference proteome</keyword>
<dbReference type="RefSeq" id="WP_138845936.1">
    <property type="nucleotide sequence ID" value="NZ_CP040720.1"/>
</dbReference>
<dbReference type="Proteomes" id="UP000593818">
    <property type="component" value="Plasmid pSID"/>
</dbReference>
<organism evidence="1 2">
    <name type="scientific">Rhodococcus pyridinivorans</name>
    <dbReference type="NCBI Taxonomy" id="103816"/>
    <lineage>
        <taxon>Bacteria</taxon>
        <taxon>Bacillati</taxon>
        <taxon>Actinomycetota</taxon>
        <taxon>Actinomycetes</taxon>
        <taxon>Mycobacteriales</taxon>
        <taxon>Nocardiaceae</taxon>
        <taxon>Rhodococcus</taxon>
    </lineage>
</organism>
<keyword evidence="1" id="KW-0614">Plasmid</keyword>
<evidence type="ECO:0000313" key="2">
    <source>
        <dbReference type="Proteomes" id="UP000593818"/>
    </source>
</evidence>
<sequence>MPIAEGPAPKVVLSWGLGEDSTAIILRWLEDPTSRDFDLDELVIVVAMTGNEWEASRAVLEQHVLPRIADAQVRLIQVARSQRHTTIAGDGVVILDDSRTPTRLYLEGDYSLWDEMTSAGTIPQSGGARLCSVHSKGDALDPVISRVTRGNPYRHVIGFEAGETARAAKDALHNTSLRIGEYPLIEWGWDRAAAVAYTQSVIGTSPGKSACTFCPYSLQNRVSRAAVLSRYAAEPAVGAHALLMEHLALALNPTQGLVGGRRLIDVVRAHGELDVVLDALDADLDEREHALYEVRRILRPRKTDPTKLGNAARSVRIRCRGSRSAMEGMLRRLADEGVRRGLIEAETGEDGILRIYQYRRGPVFPTVERFFVVAPALAHEKEHERFDQWWADARRGGRRAVAA</sequence>
<protein>
    <recommendedName>
        <fullName evidence="3">3'-phosphoadenosine 5'-phosphosulfate sulfotransferase (PAPS reductase)/FAD synthetase</fullName>
    </recommendedName>
</protein>
<dbReference type="AlphaFoldDB" id="A0A7M2XY01"/>
<accession>A0A7M2XY01</accession>
<evidence type="ECO:0000313" key="1">
    <source>
        <dbReference type="EMBL" id="QOW01902.1"/>
    </source>
</evidence>
<proteinExistence type="predicted"/>
<gene>
    <name evidence="1" type="ORF">INP59_27490</name>
</gene>
<name>A0A7M2XY01_9NOCA</name>
<geneLocation type="plasmid" evidence="1 2">
    <name>pSID</name>
</geneLocation>